<dbReference type="Gene3D" id="3.40.395.10">
    <property type="entry name" value="Adenoviral Proteinase, Chain A"/>
    <property type="match status" value="1"/>
</dbReference>
<organism evidence="6 7">
    <name type="scientific">Mycena pura</name>
    <dbReference type="NCBI Taxonomy" id="153505"/>
    <lineage>
        <taxon>Eukaryota</taxon>
        <taxon>Fungi</taxon>
        <taxon>Dikarya</taxon>
        <taxon>Basidiomycota</taxon>
        <taxon>Agaricomycotina</taxon>
        <taxon>Agaricomycetes</taxon>
        <taxon>Agaricomycetidae</taxon>
        <taxon>Agaricales</taxon>
        <taxon>Marasmiineae</taxon>
        <taxon>Mycenaceae</taxon>
        <taxon>Mycena</taxon>
    </lineage>
</organism>
<accession>A0AAD6VGZ0</accession>
<dbReference type="EMBL" id="JARJCW010000025">
    <property type="protein sequence ID" value="KAJ7211695.1"/>
    <property type="molecule type" value="Genomic_DNA"/>
</dbReference>
<comment type="similarity">
    <text evidence="1">Belongs to the peptidase C48 family.</text>
</comment>
<evidence type="ECO:0000256" key="1">
    <source>
        <dbReference type="ARBA" id="ARBA00005234"/>
    </source>
</evidence>
<dbReference type="GO" id="GO:0006508">
    <property type="term" value="P:proteolysis"/>
    <property type="evidence" value="ECO:0007669"/>
    <property type="project" value="UniProtKB-KW"/>
</dbReference>
<gene>
    <name evidence="6" type="ORF">GGX14DRAFT_623340</name>
</gene>
<evidence type="ECO:0000313" key="7">
    <source>
        <dbReference type="Proteomes" id="UP001219525"/>
    </source>
</evidence>
<dbReference type="GO" id="GO:0008234">
    <property type="term" value="F:cysteine-type peptidase activity"/>
    <property type="evidence" value="ECO:0007669"/>
    <property type="project" value="InterPro"/>
</dbReference>
<dbReference type="GO" id="GO:0019783">
    <property type="term" value="F:ubiquitin-like protein peptidase activity"/>
    <property type="evidence" value="ECO:0007669"/>
    <property type="project" value="UniProtKB-ARBA"/>
</dbReference>
<comment type="caution">
    <text evidence="6">The sequence shown here is derived from an EMBL/GenBank/DDBJ whole genome shotgun (WGS) entry which is preliminary data.</text>
</comment>
<evidence type="ECO:0000256" key="2">
    <source>
        <dbReference type="ARBA" id="ARBA00022670"/>
    </source>
</evidence>
<feature type="compositionally biased region" description="Basic residues" evidence="4">
    <location>
        <begin position="518"/>
        <end position="528"/>
    </location>
</feature>
<feature type="region of interest" description="Disordered" evidence="4">
    <location>
        <begin position="464"/>
        <end position="550"/>
    </location>
</feature>
<keyword evidence="3" id="KW-0378">Hydrolase</keyword>
<dbReference type="Proteomes" id="UP001219525">
    <property type="component" value="Unassembled WGS sequence"/>
</dbReference>
<dbReference type="SUPFAM" id="SSF54001">
    <property type="entry name" value="Cysteine proteinases"/>
    <property type="match status" value="1"/>
</dbReference>
<dbReference type="Pfam" id="PF02902">
    <property type="entry name" value="Peptidase_C48"/>
    <property type="match status" value="1"/>
</dbReference>
<keyword evidence="2" id="KW-0645">Protease</keyword>
<evidence type="ECO:0000256" key="4">
    <source>
        <dbReference type="SAM" id="MobiDB-lite"/>
    </source>
</evidence>
<dbReference type="InterPro" id="IPR003653">
    <property type="entry name" value="Peptidase_C48_C"/>
</dbReference>
<evidence type="ECO:0000259" key="5">
    <source>
        <dbReference type="PROSITE" id="PS50600"/>
    </source>
</evidence>
<dbReference type="PROSITE" id="PS50600">
    <property type="entry name" value="ULP_PROTEASE"/>
    <property type="match status" value="1"/>
</dbReference>
<feature type="domain" description="Ubiquitin-like protease family profile" evidence="5">
    <location>
        <begin position="213"/>
        <end position="380"/>
    </location>
</feature>
<dbReference type="AlphaFoldDB" id="A0AAD6VGZ0"/>
<sequence length="1265" mass="142225">MDDYVVEDEDLQRSNPEWNPLDWIACGRTFRDPPHYVSVEVERARRMPVEIESMLPSPLQSPAGFHMHCSVPVWNPVNDAAKEGDHELADITFDDAEPTFIPASLAETSFKLVRKSTLRRLHKDFGQAFLDGKRSIRDARDSNNIQFYPLWYLSYAERARQDALSWNAWDNAMAWIIAHHENEEPEESVWRERTCTLLASMRGWSGRVGCGLGDLTFERLAEILGDSWLSDAVVDALIRDIEARMKTRDGSSSDMLLADTFFATCISNGAATNSNHPGHSLAARYTHLLTSPSPPHSLLFPLHSPPVHWAGCRIDVRKSHIQFADSLRWKHPKALVEQLLVWLEKKIGLKNIQVTDDLPCGLQEDSFNCGIIAPNALAHAVLGDELWTPHHARTYRYRAFCVIASMIVTYQGDANKTDTDMPFIDLNEPVDAGTQEAVVDVEMKDIGQSVLTFEETDLTALVRSLEGEDAAANAPGPSAPRKRRRGSTSDHEAEDVPAEKRTKRAQPAPPTSSESRRKNVSTKTKPKTKRSEPSTSPISERSPLTPRPNIPYHVQQEIKDSLRNGVPSDSAKHDRVVGILIKSGLFRGNEKRLDKLRRECMASGDPNPGLDINNPKQVICSRCQKPVQLKAIYEAKRFLDHWNKGACKKAPVPAAAGSLSITSFFGAALKTPASTLVVHKPKPTSFEKLCPGLTSIIHPRIGYYIDNCPATGGGAHPINFYVAALFKKRKITSIRDSRLTEEDRKQAYHQKALDNDWRIETSPHRASVVSTHCRVNFTVSSASAVRDDAVVCPECWKLKYTPKIYDNPIQTKLMTKYKGLEELLAERSDFGIYLRFARGVATGLYKDNQVFLGLVQTMQMATERRVRGVGMQNFRYPRESREFGALIRMSSPRTYRTIAQELRMETERSIRSRVSKQPRFPIGIHARSFESVQQYCEDYGYPVGYPLCLSVDDTKLFPAMQPLYDGPAKTWFLIGLPGEIQLEVTTPDELEKLMDMPHSPATKLRLWTVQIPFPGIPPLAFAILPIASKISASELTQYQLRAMTGLAERKLRFISNLADGAAVERSCQEQVANAGTKTVYNIDPPATHPQEPRICVPLYSLAGNMYVNAQDAPHARKTARNNIFSGARGLVLSDFVVHYKQLYDMAMTVSDPTLYERDVIRADRQDDNAAHRVFSAATLQGLTDNVEENMGVIVFLFVIGELVDAYESRTMSHAHRAKVALRAHLFLKTWKLFLQKLGYSIHRHYLPPGAHQQTIAWLRRVPELR</sequence>
<evidence type="ECO:0000256" key="3">
    <source>
        <dbReference type="ARBA" id="ARBA00022801"/>
    </source>
</evidence>
<name>A0AAD6VGZ0_9AGAR</name>
<reference evidence="6" key="1">
    <citation type="submission" date="2023-03" db="EMBL/GenBank/DDBJ databases">
        <title>Massive genome expansion in bonnet fungi (Mycena s.s.) driven by repeated elements and novel gene families across ecological guilds.</title>
        <authorList>
            <consortium name="Lawrence Berkeley National Laboratory"/>
            <person name="Harder C.B."/>
            <person name="Miyauchi S."/>
            <person name="Viragh M."/>
            <person name="Kuo A."/>
            <person name="Thoen E."/>
            <person name="Andreopoulos B."/>
            <person name="Lu D."/>
            <person name="Skrede I."/>
            <person name="Drula E."/>
            <person name="Henrissat B."/>
            <person name="Morin E."/>
            <person name="Kohler A."/>
            <person name="Barry K."/>
            <person name="LaButti K."/>
            <person name="Morin E."/>
            <person name="Salamov A."/>
            <person name="Lipzen A."/>
            <person name="Mereny Z."/>
            <person name="Hegedus B."/>
            <person name="Baldrian P."/>
            <person name="Stursova M."/>
            <person name="Weitz H."/>
            <person name="Taylor A."/>
            <person name="Grigoriev I.V."/>
            <person name="Nagy L.G."/>
            <person name="Martin F."/>
            <person name="Kauserud H."/>
        </authorList>
    </citation>
    <scope>NUCLEOTIDE SEQUENCE</scope>
    <source>
        <strain evidence="6">9144</strain>
    </source>
</reference>
<keyword evidence="7" id="KW-1185">Reference proteome</keyword>
<protein>
    <recommendedName>
        <fullName evidence="5">Ubiquitin-like protease family profile domain-containing protein</fullName>
    </recommendedName>
</protein>
<proteinExistence type="inferred from homology"/>
<dbReference type="InterPro" id="IPR038765">
    <property type="entry name" value="Papain-like_cys_pep_sf"/>
</dbReference>
<evidence type="ECO:0000313" key="6">
    <source>
        <dbReference type="EMBL" id="KAJ7211695.1"/>
    </source>
</evidence>